<dbReference type="RefSeq" id="WP_249298046.1">
    <property type="nucleotide sequence ID" value="NZ_JACRSX010000011.1"/>
</dbReference>
<name>A0ABR7N2C4_9FIRM</name>
<keyword evidence="13" id="KW-1185">Reference proteome</keyword>
<dbReference type="Proteomes" id="UP000606193">
    <property type="component" value="Unassembled WGS sequence"/>
</dbReference>
<dbReference type="Pfam" id="PF04055">
    <property type="entry name" value="Radical_SAM"/>
    <property type="match status" value="1"/>
</dbReference>
<dbReference type="Gene3D" id="3.20.20.70">
    <property type="entry name" value="Aldolase class I"/>
    <property type="match status" value="1"/>
</dbReference>
<comment type="function">
    <text evidence="1 10">Activation of pyruvate formate-lyase under anaerobic conditions by generation of an organic free radical, using S-adenosylmethionine and reduced flavodoxin as cosubstrates to produce 5'-deoxy-adenosine.</text>
</comment>
<comment type="caution">
    <text evidence="12">The sequence shown here is derived from an EMBL/GenBank/DDBJ whole genome shotgun (WGS) entry which is preliminary data.</text>
</comment>
<dbReference type="InterPro" id="IPR058240">
    <property type="entry name" value="rSAM_sf"/>
</dbReference>
<keyword evidence="8 10" id="KW-0408">Iron</keyword>
<evidence type="ECO:0000256" key="5">
    <source>
        <dbReference type="ARBA" id="ARBA00022691"/>
    </source>
</evidence>
<dbReference type="EMBL" id="JACRSX010000011">
    <property type="protein sequence ID" value="MBC8562771.1"/>
    <property type="molecule type" value="Genomic_DNA"/>
</dbReference>
<dbReference type="PANTHER" id="PTHR30352:SF5">
    <property type="entry name" value="PYRUVATE FORMATE-LYASE 1-ACTIVATING ENZYME"/>
    <property type="match status" value="1"/>
</dbReference>
<keyword evidence="5 10" id="KW-0949">S-adenosyl-L-methionine</keyword>
<keyword evidence="9 10" id="KW-0411">Iron-sulfur</keyword>
<dbReference type="InterPro" id="IPR001989">
    <property type="entry name" value="Radical_activat_CS"/>
</dbReference>
<evidence type="ECO:0000259" key="11">
    <source>
        <dbReference type="PROSITE" id="PS51918"/>
    </source>
</evidence>
<dbReference type="SFLD" id="SFLDG01066">
    <property type="entry name" value="organic_radical-activating_enz"/>
    <property type="match status" value="1"/>
</dbReference>
<dbReference type="GO" id="GO:0016829">
    <property type="term" value="F:lyase activity"/>
    <property type="evidence" value="ECO:0007669"/>
    <property type="project" value="UniProtKB-KW"/>
</dbReference>
<dbReference type="InterPro" id="IPR012838">
    <property type="entry name" value="PFL1_activating"/>
</dbReference>
<protein>
    <recommendedName>
        <fullName evidence="3 10">Pyruvate formate-lyase-activating enzyme</fullName>
        <ecNumber evidence="10">1.97.1.4</ecNumber>
    </recommendedName>
</protein>
<dbReference type="SUPFAM" id="SSF102114">
    <property type="entry name" value="Radical SAM enzymes"/>
    <property type="match status" value="1"/>
</dbReference>
<keyword evidence="4 10" id="KW-0004">4Fe-4S</keyword>
<dbReference type="InterPro" id="IPR013785">
    <property type="entry name" value="Aldolase_TIM"/>
</dbReference>
<comment type="similarity">
    <text evidence="2 10">Belongs to the organic radical-activating enzymes family.</text>
</comment>
<comment type="subcellular location">
    <subcellularLocation>
        <location evidence="10">Cytoplasm</location>
    </subcellularLocation>
</comment>
<dbReference type="GO" id="GO:0043365">
    <property type="term" value="F:[formate-C-acetyltransferase]-activating enzyme activity"/>
    <property type="evidence" value="ECO:0007669"/>
    <property type="project" value="UniProtKB-EC"/>
</dbReference>
<gene>
    <name evidence="12" type="primary">pflA</name>
    <name evidence="12" type="ORF">H8704_09060</name>
</gene>
<organism evidence="12 13">
    <name type="scientific">Jutongia huaianensis</name>
    <dbReference type="NCBI Taxonomy" id="2763668"/>
    <lineage>
        <taxon>Bacteria</taxon>
        <taxon>Bacillati</taxon>
        <taxon>Bacillota</taxon>
        <taxon>Clostridia</taxon>
        <taxon>Lachnospirales</taxon>
        <taxon>Lachnospiraceae</taxon>
        <taxon>Jutongia</taxon>
    </lineage>
</organism>
<evidence type="ECO:0000256" key="4">
    <source>
        <dbReference type="ARBA" id="ARBA00022485"/>
    </source>
</evidence>
<evidence type="ECO:0000256" key="10">
    <source>
        <dbReference type="RuleBase" id="RU362053"/>
    </source>
</evidence>
<accession>A0ABR7N2C4</accession>
<dbReference type="CDD" id="cd01335">
    <property type="entry name" value="Radical_SAM"/>
    <property type="match status" value="1"/>
</dbReference>
<keyword evidence="12" id="KW-0670">Pyruvate</keyword>
<dbReference type="PROSITE" id="PS01087">
    <property type="entry name" value="RADICAL_ACTIVATING"/>
    <property type="match status" value="1"/>
</dbReference>
<comment type="cofactor">
    <cofactor evidence="10">
        <name>[4Fe-4S] cluster</name>
        <dbReference type="ChEBI" id="CHEBI:49883"/>
    </cofactor>
    <text evidence="10">Binds 1 [4Fe-4S] cluster. The cluster is coordinated with 3 cysteines and an exchangeable S-adenosyl-L-methionine.</text>
</comment>
<evidence type="ECO:0000256" key="3">
    <source>
        <dbReference type="ARBA" id="ARBA00021356"/>
    </source>
</evidence>
<proteinExistence type="inferred from homology"/>
<dbReference type="InterPro" id="IPR034457">
    <property type="entry name" value="Organic_radical-activating"/>
</dbReference>
<keyword evidence="12" id="KW-0456">Lyase</keyword>
<dbReference type="InterPro" id="IPR007197">
    <property type="entry name" value="rSAM"/>
</dbReference>
<comment type="catalytic activity">
    <reaction evidence="10">
        <text>glycyl-[formate C-acetyltransferase] + reduced [flavodoxin] + S-adenosyl-L-methionine = glycin-2-yl radical-[formate C-acetyltransferase] + semiquinone [flavodoxin] + 5'-deoxyadenosine + L-methionine + H(+)</text>
        <dbReference type="Rhea" id="RHEA:19225"/>
        <dbReference type="Rhea" id="RHEA-COMP:10622"/>
        <dbReference type="Rhea" id="RHEA-COMP:12190"/>
        <dbReference type="Rhea" id="RHEA-COMP:12191"/>
        <dbReference type="Rhea" id="RHEA-COMP:14480"/>
        <dbReference type="ChEBI" id="CHEBI:15378"/>
        <dbReference type="ChEBI" id="CHEBI:17319"/>
        <dbReference type="ChEBI" id="CHEBI:29947"/>
        <dbReference type="ChEBI" id="CHEBI:32722"/>
        <dbReference type="ChEBI" id="CHEBI:57618"/>
        <dbReference type="ChEBI" id="CHEBI:57844"/>
        <dbReference type="ChEBI" id="CHEBI:59789"/>
        <dbReference type="ChEBI" id="CHEBI:140311"/>
        <dbReference type="EC" id="1.97.1.4"/>
    </reaction>
</comment>
<dbReference type="PROSITE" id="PS51918">
    <property type="entry name" value="RADICAL_SAM"/>
    <property type="match status" value="1"/>
</dbReference>
<evidence type="ECO:0000256" key="6">
    <source>
        <dbReference type="ARBA" id="ARBA00022723"/>
    </source>
</evidence>
<evidence type="ECO:0000256" key="9">
    <source>
        <dbReference type="ARBA" id="ARBA00023014"/>
    </source>
</evidence>
<dbReference type="EC" id="1.97.1.4" evidence="10"/>
<dbReference type="PANTHER" id="PTHR30352">
    <property type="entry name" value="PYRUVATE FORMATE-LYASE-ACTIVATING ENZYME"/>
    <property type="match status" value="1"/>
</dbReference>
<dbReference type="NCBIfam" id="TIGR02493">
    <property type="entry name" value="PFLA"/>
    <property type="match status" value="1"/>
</dbReference>
<evidence type="ECO:0000256" key="1">
    <source>
        <dbReference type="ARBA" id="ARBA00003141"/>
    </source>
</evidence>
<evidence type="ECO:0000313" key="12">
    <source>
        <dbReference type="EMBL" id="MBC8562771.1"/>
    </source>
</evidence>
<evidence type="ECO:0000313" key="13">
    <source>
        <dbReference type="Proteomes" id="UP000606193"/>
    </source>
</evidence>
<keyword evidence="7 10" id="KW-0560">Oxidoreductase</keyword>
<keyword evidence="6 10" id="KW-0479">Metal-binding</keyword>
<keyword evidence="10" id="KW-0963">Cytoplasm</keyword>
<feature type="domain" description="Radical SAM core" evidence="11">
    <location>
        <begin position="17"/>
        <end position="244"/>
    </location>
</feature>
<evidence type="ECO:0000256" key="8">
    <source>
        <dbReference type="ARBA" id="ARBA00023004"/>
    </source>
</evidence>
<sequence length="244" mass="27813">MGQVKGRIHSVETFGLVDGPGVRYVVFLQGCRMRCKYCHNPETWKLDEGEEKTAQEVFAKAYRYKSYWKDNGGLTVSGGEPLLQIDFLTELFTLAKEKGIHTTLDTSANPFDPDSPEFMDKFEKLMEVTDLVMLDIKEMDPEKHKALTGQTNENILALADWLSDHGKAMWIRHVLVPALTDDEEGLRALRAKLDQWTSVERVEILPYHTLGLFKWENLGIVYPLEGVRTPTLEEVEKAEKILGI</sequence>
<dbReference type="SFLD" id="SFLDS00029">
    <property type="entry name" value="Radical_SAM"/>
    <property type="match status" value="1"/>
</dbReference>
<evidence type="ECO:0000256" key="2">
    <source>
        <dbReference type="ARBA" id="ARBA00009777"/>
    </source>
</evidence>
<reference evidence="12 13" key="1">
    <citation type="submission" date="2020-08" db="EMBL/GenBank/DDBJ databases">
        <title>Genome public.</title>
        <authorList>
            <person name="Liu C."/>
            <person name="Sun Q."/>
        </authorList>
    </citation>
    <scope>NUCLEOTIDE SEQUENCE [LARGE SCALE GENOMIC DNA]</scope>
    <source>
        <strain evidence="12 13">NSJ-37</strain>
    </source>
</reference>
<evidence type="ECO:0000256" key="7">
    <source>
        <dbReference type="ARBA" id="ARBA00023002"/>
    </source>
</evidence>